<feature type="domain" description="Rhodanese" evidence="6">
    <location>
        <begin position="90"/>
        <end position="129"/>
    </location>
</feature>
<dbReference type="InterPro" id="IPR020617">
    <property type="entry name" value="Thiolase_C"/>
</dbReference>
<dbReference type="InterPro" id="IPR016039">
    <property type="entry name" value="Thiolase-like"/>
</dbReference>
<dbReference type="OrthoDB" id="9764892at2"/>
<dbReference type="RefSeq" id="WP_106522629.1">
    <property type="nucleotide sequence ID" value="NZ_PYGD01000003.1"/>
</dbReference>
<evidence type="ECO:0000259" key="6">
    <source>
        <dbReference type="PROSITE" id="PS50206"/>
    </source>
</evidence>
<dbReference type="PROSITE" id="PS00737">
    <property type="entry name" value="THIOLASE_2"/>
    <property type="match status" value="1"/>
</dbReference>
<dbReference type="NCBIfam" id="TIGR01930">
    <property type="entry name" value="AcCoA-C-Actrans"/>
    <property type="match status" value="1"/>
</dbReference>
<organism evidence="7 8">
    <name type="scientific">Taibaiella chishuiensis</name>
    <dbReference type="NCBI Taxonomy" id="1434707"/>
    <lineage>
        <taxon>Bacteria</taxon>
        <taxon>Pseudomonadati</taxon>
        <taxon>Bacteroidota</taxon>
        <taxon>Chitinophagia</taxon>
        <taxon>Chitinophagales</taxon>
        <taxon>Chitinophagaceae</taxon>
        <taxon>Taibaiella</taxon>
    </lineage>
</organism>
<keyword evidence="8" id="KW-1185">Reference proteome</keyword>
<evidence type="ECO:0000256" key="1">
    <source>
        <dbReference type="ARBA" id="ARBA00010982"/>
    </source>
</evidence>
<evidence type="ECO:0000256" key="2">
    <source>
        <dbReference type="ARBA" id="ARBA00022679"/>
    </source>
</evidence>
<sequence length="399" mass="42088">MKDALIADFQRTPVGKYGGLLSNIRPDDLAAATLKALLDRNPGLPAGKIDEVILGCANQAGEDNRNIARFASLLAGMPVTVPAYTVNRLCASGMQAVINAYTLLSSGLTAIVLAGGVESMSRAPYVISKATKPFDRGLEFSDTSLGARFYNPALAGQYAPIAMGETAENIAERWHINREDQDAFALLSHNRYMEAHRAGKFTAELIDLPGLRYKDAGAPKDENVRPDTSLEKLAALKPSFRTPGTVTAGNAAGLNDGASALLIGTAQALQDYGLRPLARIAGATSVGVHPDFMGTGPVPAIEKLLAQTGLSINDIDLFEINEAFAVQVLYSITTLGIDPQRVNVNGGAIAIGHPLGNSGSRITGHLALELQRRKARYGIAAMCVGAGQGTAILIENLHY</sequence>
<dbReference type="SUPFAM" id="SSF53901">
    <property type="entry name" value="Thiolase-like"/>
    <property type="match status" value="2"/>
</dbReference>
<dbReference type="InterPro" id="IPR020616">
    <property type="entry name" value="Thiolase_N"/>
</dbReference>
<evidence type="ECO:0000313" key="8">
    <source>
        <dbReference type="Proteomes" id="UP000240572"/>
    </source>
</evidence>
<protein>
    <submittedName>
        <fullName evidence="7">Acetyl-CoA C-acetyltransferase</fullName>
    </submittedName>
</protein>
<dbReference type="InterPro" id="IPR020613">
    <property type="entry name" value="Thiolase_CS"/>
</dbReference>
<keyword evidence="2 5" id="KW-0808">Transferase</keyword>
<evidence type="ECO:0000256" key="5">
    <source>
        <dbReference type="RuleBase" id="RU003557"/>
    </source>
</evidence>
<accession>A0A2P8D5D9</accession>
<keyword evidence="3 5" id="KW-0012">Acyltransferase</keyword>
<dbReference type="PANTHER" id="PTHR18919:SF107">
    <property type="entry name" value="ACETYL-COA ACETYLTRANSFERASE, CYTOSOLIC"/>
    <property type="match status" value="1"/>
</dbReference>
<evidence type="ECO:0000256" key="3">
    <source>
        <dbReference type="ARBA" id="ARBA00023315"/>
    </source>
</evidence>
<dbReference type="InterPro" id="IPR020615">
    <property type="entry name" value="Thiolase_acyl_enz_int_AS"/>
</dbReference>
<feature type="active site" description="Acyl-thioester intermediate" evidence="4">
    <location>
        <position position="90"/>
    </location>
</feature>
<dbReference type="FunFam" id="3.40.47.10:FF:000010">
    <property type="entry name" value="Acetyl-CoA acetyltransferase (Thiolase)"/>
    <property type="match status" value="1"/>
</dbReference>
<dbReference type="InterPro" id="IPR020610">
    <property type="entry name" value="Thiolase_AS"/>
</dbReference>
<dbReference type="InterPro" id="IPR002155">
    <property type="entry name" value="Thiolase"/>
</dbReference>
<feature type="active site" description="Proton acceptor" evidence="4">
    <location>
        <position position="353"/>
    </location>
</feature>
<dbReference type="InterPro" id="IPR001763">
    <property type="entry name" value="Rhodanese-like_dom"/>
</dbReference>
<evidence type="ECO:0000256" key="4">
    <source>
        <dbReference type="PIRSR" id="PIRSR000429-1"/>
    </source>
</evidence>
<proteinExistence type="inferred from homology"/>
<dbReference type="PROSITE" id="PS00099">
    <property type="entry name" value="THIOLASE_3"/>
    <property type="match status" value="1"/>
</dbReference>
<dbReference type="Gene3D" id="3.40.47.10">
    <property type="match status" value="1"/>
</dbReference>
<dbReference type="PROSITE" id="PS50206">
    <property type="entry name" value="RHODANESE_3"/>
    <property type="match status" value="1"/>
</dbReference>
<dbReference type="PIRSF" id="PIRSF000429">
    <property type="entry name" value="Ac-CoA_Ac_transf"/>
    <property type="match status" value="1"/>
</dbReference>
<dbReference type="GO" id="GO:0003988">
    <property type="term" value="F:acetyl-CoA C-acyltransferase activity"/>
    <property type="evidence" value="ECO:0007669"/>
    <property type="project" value="UniProtKB-ARBA"/>
</dbReference>
<dbReference type="CDD" id="cd00751">
    <property type="entry name" value="thiolase"/>
    <property type="match status" value="1"/>
</dbReference>
<dbReference type="Pfam" id="PF00108">
    <property type="entry name" value="Thiolase_N"/>
    <property type="match status" value="1"/>
</dbReference>
<dbReference type="Pfam" id="PF02803">
    <property type="entry name" value="Thiolase_C"/>
    <property type="match status" value="1"/>
</dbReference>
<dbReference type="AlphaFoldDB" id="A0A2P8D5D9"/>
<evidence type="ECO:0000313" key="7">
    <source>
        <dbReference type="EMBL" id="PSK92435.1"/>
    </source>
</evidence>
<name>A0A2P8D5D9_9BACT</name>
<dbReference type="Proteomes" id="UP000240572">
    <property type="component" value="Unassembled WGS sequence"/>
</dbReference>
<dbReference type="PANTHER" id="PTHR18919">
    <property type="entry name" value="ACETYL-COA C-ACYLTRANSFERASE"/>
    <property type="match status" value="1"/>
</dbReference>
<dbReference type="PROSITE" id="PS00098">
    <property type="entry name" value="THIOLASE_1"/>
    <property type="match status" value="1"/>
</dbReference>
<comment type="similarity">
    <text evidence="1 5">Belongs to the thiolase-like superfamily. Thiolase family.</text>
</comment>
<feature type="active site" description="Proton acceptor" evidence="4">
    <location>
        <position position="383"/>
    </location>
</feature>
<dbReference type="EMBL" id="PYGD01000003">
    <property type="protein sequence ID" value="PSK92435.1"/>
    <property type="molecule type" value="Genomic_DNA"/>
</dbReference>
<reference evidence="7 8" key="1">
    <citation type="submission" date="2018-03" db="EMBL/GenBank/DDBJ databases">
        <title>Genomic Encyclopedia of Type Strains, Phase III (KMG-III): the genomes of soil and plant-associated and newly described type strains.</title>
        <authorList>
            <person name="Whitman W."/>
        </authorList>
    </citation>
    <scope>NUCLEOTIDE SEQUENCE [LARGE SCALE GENOMIC DNA]</scope>
    <source>
        <strain evidence="7 8">CGMCC 1.12700</strain>
    </source>
</reference>
<gene>
    <name evidence="7" type="ORF">B0I18_10311</name>
</gene>
<comment type="caution">
    <text evidence="7">The sequence shown here is derived from an EMBL/GenBank/DDBJ whole genome shotgun (WGS) entry which is preliminary data.</text>
</comment>